<keyword evidence="7" id="KW-1185">Reference proteome</keyword>
<dbReference type="EMBL" id="SMSI01000001">
    <property type="protein sequence ID" value="TDH38218.1"/>
    <property type="molecule type" value="Genomic_DNA"/>
</dbReference>
<dbReference type="Gene3D" id="3.40.50.2300">
    <property type="match status" value="1"/>
</dbReference>
<evidence type="ECO:0000256" key="1">
    <source>
        <dbReference type="ARBA" id="ARBA00022553"/>
    </source>
</evidence>
<keyword evidence="3" id="KW-0804">Transcription</keyword>
<dbReference type="PANTHER" id="PTHR44591">
    <property type="entry name" value="STRESS RESPONSE REGULATOR PROTEIN 1"/>
    <property type="match status" value="1"/>
</dbReference>
<reference evidence="6 7" key="1">
    <citation type="journal article" date="2013" name="Int. J. Syst. Evol. Microbiol.">
        <title>Hoeflea suaedae sp. nov., an endophytic bacterium isolated from the root of the halophyte Suaeda maritima.</title>
        <authorList>
            <person name="Chung E.J."/>
            <person name="Park J.A."/>
            <person name="Pramanik P."/>
            <person name="Bibi F."/>
            <person name="Jeon C.O."/>
            <person name="Chung Y.R."/>
        </authorList>
    </citation>
    <scope>NUCLEOTIDE SEQUENCE [LARGE SCALE GENOMIC DNA]</scope>
    <source>
        <strain evidence="6 7">YC6898</strain>
    </source>
</reference>
<organism evidence="6 7">
    <name type="scientific">Pseudohoeflea suaedae</name>
    <dbReference type="NCBI Taxonomy" id="877384"/>
    <lineage>
        <taxon>Bacteria</taxon>
        <taxon>Pseudomonadati</taxon>
        <taxon>Pseudomonadota</taxon>
        <taxon>Alphaproteobacteria</taxon>
        <taxon>Hyphomicrobiales</taxon>
        <taxon>Rhizobiaceae</taxon>
        <taxon>Pseudohoeflea</taxon>
    </lineage>
</organism>
<proteinExistence type="predicted"/>
<feature type="modified residue" description="4-aspartylphosphate" evidence="4">
    <location>
        <position position="67"/>
    </location>
</feature>
<dbReference type="Proteomes" id="UP000295131">
    <property type="component" value="Unassembled WGS sequence"/>
</dbReference>
<protein>
    <submittedName>
        <fullName evidence="6">Response regulator transcription factor</fullName>
    </submittedName>
</protein>
<dbReference type="PANTHER" id="PTHR44591:SF3">
    <property type="entry name" value="RESPONSE REGULATORY DOMAIN-CONTAINING PROTEIN"/>
    <property type="match status" value="1"/>
</dbReference>
<feature type="domain" description="Response regulatory" evidence="5">
    <location>
        <begin position="15"/>
        <end position="132"/>
    </location>
</feature>
<evidence type="ECO:0000313" key="7">
    <source>
        <dbReference type="Proteomes" id="UP000295131"/>
    </source>
</evidence>
<dbReference type="AlphaFoldDB" id="A0A4R5PMZ2"/>
<dbReference type="PROSITE" id="PS50110">
    <property type="entry name" value="RESPONSE_REGULATORY"/>
    <property type="match status" value="1"/>
</dbReference>
<dbReference type="SUPFAM" id="SSF52172">
    <property type="entry name" value="CheY-like"/>
    <property type="match status" value="1"/>
</dbReference>
<name>A0A4R5PMZ2_9HYPH</name>
<dbReference type="GO" id="GO:0000160">
    <property type="term" value="P:phosphorelay signal transduction system"/>
    <property type="evidence" value="ECO:0007669"/>
    <property type="project" value="InterPro"/>
</dbReference>
<keyword evidence="1 4" id="KW-0597">Phosphoprotein</keyword>
<evidence type="ECO:0000256" key="3">
    <source>
        <dbReference type="ARBA" id="ARBA00023163"/>
    </source>
</evidence>
<dbReference type="Pfam" id="PF00072">
    <property type="entry name" value="Response_reg"/>
    <property type="match status" value="1"/>
</dbReference>
<dbReference type="InterPro" id="IPR011006">
    <property type="entry name" value="CheY-like_superfamily"/>
</dbReference>
<evidence type="ECO:0000256" key="4">
    <source>
        <dbReference type="PROSITE-ProRule" id="PRU00169"/>
    </source>
</evidence>
<keyword evidence="2" id="KW-0805">Transcription regulation</keyword>
<comment type="caution">
    <text evidence="6">The sequence shown here is derived from an EMBL/GenBank/DDBJ whole genome shotgun (WGS) entry which is preliminary data.</text>
</comment>
<evidence type="ECO:0000313" key="6">
    <source>
        <dbReference type="EMBL" id="TDH38218.1"/>
    </source>
</evidence>
<dbReference type="SMART" id="SM00448">
    <property type="entry name" value="REC"/>
    <property type="match status" value="1"/>
</dbReference>
<dbReference type="InterPro" id="IPR050595">
    <property type="entry name" value="Bact_response_regulator"/>
</dbReference>
<evidence type="ECO:0000259" key="5">
    <source>
        <dbReference type="PROSITE" id="PS50110"/>
    </source>
</evidence>
<dbReference type="InterPro" id="IPR001789">
    <property type="entry name" value="Sig_transdc_resp-reg_receiver"/>
</dbReference>
<evidence type="ECO:0000256" key="2">
    <source>
        <dbReference type="ARBA" id="ARBA00023015"/>
    </source>
</evidence>
<sequence>MSPSPVRGRSVMERRILVVVDEAVMAAWLPGHLEAAGWNVTHAGDEAAALACLDATTETPPDAAIVDAVLGEGDGFALIQDIRKQLPGILIVCASARAGNVARLKALAAGADAYIAKPFRLADLDDLINARCEAS</sequence>
<dbReference type="CDD" id="cd00156">
    <property type="entry name" value="REC"/>
    <property type="match status" value="1"/>
</dbReference>
<accession>A0A4R5PMZ2</accession>
<gene>
    <name evidence="6" type="ORF">E2A64_03605</name>
</gene>